<evidence type="ECO:0000313" key="2">
    <source>
        <dbReference type="EMBL" id="MBA0652896.1"/>
    </source>
</evidence>
<proteinExistence type="predicted"/>
<dbReference type="InterPro" id="IPR002156">
    <property type="entry name" value="RNaseH_domain"/>
</dbReference>
<protein>
    <recommendedName>
        <fullName evidence="1">RNase H type-1 domain-containing protein</fullName>
    </recommendedName>
</protein>
<reference evidence="2 3" key="1">
    <citation type="journal article" date="2019" name="Genome Biol. Evol.">
        <title>Insights into the evolution of the New World diploid cottons (Gossypium, subgenus Houzingenia) based on genome sequencing.</title>
        <authorList>
            <person name="Grover C.E."/>
            <person name="Arick M.A. 2nd"/>
            <person name="Thrash A."/>
            <person name="Conover J.L."/>
            <person name="Sanders W.S."/>
            <person name="Peterson D.G."/>
            <person name="Frelichowski J.E."/>
            <person name="Scheffler J.A."/>
            <person name="Scheffler B.E."/>
            <person name="Wendel J.F."/>
        </authorList>
    </citation>
    <scope>NUCLEOTIDE SEQUENCE [LARGE SCALE GENOMIC DNA]</scope>
    <source>
        <strain evidence="2">57</strain>
        <tissue evidence="2">Leaf</tissue>
    </source>
</reference>
<feature type="non-terminal residue" evidence="2">
    <location>
        <position position="98"/>
    </location>
</feature>
<dbReference type="GO" id="GO:0003676">
    <property type="term" value="F:nucleic acid binding"/>
    <property type="evidence" value="ECO:0007669"/>
    <property type="project" value="InterPro"/>
</dbReference>
<gene>
    <name evidence="2" type="ORF">Goklo_020120</name>
</gene>
<evidence type="ECO:0000259" key="1">
    <source>
        <dbReference type="Pfam" id="PF13456"/>
    </source>
</evidence>
<evidence type="ECO:0000313" key="3">
    <source>
        <dbReference type="Proteomes" id="UP000593573"/>
    </source>
</evidence>
<organism evidence="2 3">
    <name type="scientific">Gossypium klotzschianum</name>
    <dbReference type="NCBI Taxonomy" id="34286"/>
    <lineage>
        <taxon>Eukaryota</taxon>
        <taxon>Viridiplantae</taxon>
        <taxon>Streptophyta</taxon>
        <taxon>Embryophyta</taxon>
        <taxon>Tracheophyta</taxon>
        <taxon>Spermatophyta</taxon>
        <taxon>Magnoliopsida</taxon>
        <taxon>eudicotyledons</taxon>
        <taxon>Gunneridae</taxon>
        <taxon>Pentapetalae</taxon>
        <taxon>rosids</taxon>
        <taxon>malvids</taxon>
        <taxon>Malvales</taxon>
        <taxon>Malvaceae</taxon>
        <taxon>Malvoideae</taxon>
        <taxon>Gossypium</taxon>
    </lineage>
</organism>
<comment type="caution">
    <text evidence="2">The sequence shown here is derived from an EMBL/GenBank/DDBJ whole genome shotgun (WGS) entry which is preliminary data.</text>
</comment>
<keyword evidence="3" id="KW-1185">Reference proteome</keyword>
<feature type="non-terminal residue" evidence="2">
    <location>
        <position position="1"/>
    </location>
</feature>
<feature type="domain" description="RNase H type-1" evidence="1">
    <location>
        <begin position="36"/>
        <end position="96"/>
    </location>
</feature>
<dbReference type="GO" id="GO:0004523">
    <property type="term" value="F:RNA-DNA hybrid ribonuclease activity"/>
    <property type="evidence" value="ECO:0007669"/>
    <property type="project" value="InterPro"/>
</dbReference>
<dbReference type="EMBL" id="JABFAB010000007">
    <property type="protein sequence ID" value="MBA0652896.1"/>
    <property type="molecule type" value="Genomic_DNA"/>
</dbReference>
<dbReference type="Proteomes" id="UP000593573">
    <property type="component" value="Unassembled WGS sequence"/>
</dbReference>
<dbReference type="Pfam" id="PF13456">
    <property type="entry name" value="RVT_3"/>
    <property type="match status" value="1"/>
</dbReference>
<sequence>IPEESIKRIVSITPPHASAKPDKILNIDGVREVESGSTASDRGELCEILDGLNVLLSRRFDRVLIQTDSMEAMKAIQIFTKTSSKSALIRQIQQLLMK</sequence>
<name>A0A7J8UQV0_9ROSI</name>
<dbReference type="AlphaFoldDB" id="A0A7J8UQV0"/>
<accession>A0A7J8UQV0</accession>